<sequence>MVYPPKTYKVHPLFQVVYYSIFEVLNQNKPHLLDYYLNKVVGEKERINLSRFGFNDLFMDMVDQFEKALQENEYDDLILKIDMNERTSKLRKAYFNKPLTPDILTALHFRIPPATIRQVQGLKRETLKEVVEQSTLQYLTLLTEAEFKLVDEVFERYLESGKLFT</sequence>
<keyword evidence="2" id="KW-1185">Reference proteome</keyword>
<protein>
    <submittedName>
        <fullName evidence="1">Uncharacterized protein</fullName>
    </submittedName>
</protein>
<dbReference type="Proteomes" id="UP001243286">
    <property type="component" value="Unassembled WGS sequence"/>
</dbReference>
<organism evidence="1 2">
    <name type="scientific">Exiguobacterium antarcticum</name>
    <dbReference type="NCBI Taxonomy" id="132920"/>
    <lineage>
        <taxon>Bacteria</taxon>
        <taxon>Bacillati</taxon>
        <taxon>Bacillota</taxon>
        <taxon>Bacilli</taxon>
        <taxon>Bacillales</taxon>
        <taxon>Bacillales Family XII. Incertae Sedis</taxon>
        <taxon>Exiguobacterium</taxon>
    </lineage>
</organism>
<evidence type="ECO:0000313" key="1">
    <source>
        <dbReference type="EMBL" id="MDI3236482.1"/>
    </source>
</evidence>
<comment type="caution">
    <text evidence="1">The sequence shown here is derived from an EMBL/GenBank/DDBJ whole genome shotgun (WGS) entry which is preliminary data.</text>
</comment>
<accession>A0ABT6R694</accession>
<proteinExistence type="predicted"/>
<evidence type="ECO:0000313" key="2">
    <source>
        <dbReference type="Proteomes" id="UP001243286"/>
    </source>
</evidence>
<dbReference type="RefSeq" id="WP_282357519.1">
    <property type="nucleotide sequence ID" value="NZ_JASBQV010000044.1"/>
</dbReference>
<dbReference type="EMBL" id="JASBQV010000044">
    <property type="protein sequence ID" value="MDI3236482.1"/>
    <property type="molecule type" value="Genomic_DNA"/>
</dbReference>
<reference evidence="1 2" key="1">
    <citation type="submission" date="2023-04" db="EMBL/GenBank/DDBJ databases">
        <title>Antarctic isolates genomes.</title>
        <authorList>
            <person name="Dimov S.G."/>
        </authorList>
    </citation>
    <scope>NUCLEOTIDE SEQUENCE [LARGE SCALE GENOMIC DNA]</scope>
    <source>
        <strain evidence="1 2">AL19</strain>
    </source>
</reference>
<gene>
    <name evidence="1" type="ORF">QK289_15830</name>
</gene>
<name>A0ABT6R694_9BACL</name>